<reference evidence="1" key="1">
    <citation type="journal article" date="2014" name="Int. J. Syst. Evol. Microbiol.">
        <title>Complete genome sequence of Corynebacterium casei LMG S-19264T (=DSM 44701T), isolated from a smear-ripened cheese.</title>
        <authorList>
            <consortium name="US DOE Joint Genome Institute (JGI-PGF)"/>
            <person name="Walter F."/>
            <person name="Albersmeier A."/>
            <person name="Kalinowski J."/>
            <person name="Ruckert C."/>
        </authorList>
    </citation>
    <scope>NUCLEOTIDE SEQUENCE</scope>
    <source>
        <strain evidence="1">JCM 17820</strain>
    </source>
</reference>
<protein>
    <submittedName>
        <fullName evidence="1">Uncharacterized protein</fullName>
    </submittedName>
</protein>
<dbReference type="AlphaFoldDB" id="A0A830GN77"/>
<gene>
    <name evidence="1" type="ORF">GCM10009030_21630</name>
</gene>
<evidence type="ECO:0000313" key="1">
    <source>
        <dbReference type="EMBL" id="GGN94865.1"/>
    </source>
</evidence>
<comment type="caution">
    <text evidence="1">The sequence shown here is derived from an EMBL/GenBank/DDBJ whole genome shotgun (WGS) entry which is preliminary data.</text>
</comment>
<evidence type="ECO:0000313" key="2">
    <source>
        <dbReference type="Proteomes" id="UP000605784"/>
    </source>
</evidence>
<dbReference type="Proteomes" id="UP000605784">
    <property type="component" value="Unassembled WGS sequence"/>
</dbReference>
<sequence>MSGGFVNVYHSIDRTETLIAFYIWAGEAAPLIEEANLTKEDYRDAEYGEGVDEVFRDRFSNTSSDNTN</sequence>
<keyword evidence="2" id="KW-1185">Reference proteome</keyword>
<organism evidence="1 2">
    <name type="scientific">Haloarcula pellucida</name>
    <dbReference type="NCBI Taxonomy" id="1427151"/>
    <lineage>
        <taxon>Archaea</taxon>
        <taxon>Methanobacteriati</taxon>
        <taxon>Methanobacteriota</taxon>
        <taxon>Stenosarchaea group</taxon>
        <taxon>Halobacteria</taxon>
        <taxon>Halobacteriales</taxon>
        <taxon>Haloarculaceae</taxon>
        <taxon>Haloarcula</taxon>
    </lineage>
</organism>
<accession>A0A830GN77</accession>
<dbReference type="EMBL" id="BMOU01000003">
    <property type="protein sequence ID" value="GGN94865.1"/>
    <property type="molecule type" value="Genomic_DNA"/>
</dbReference>
<name>A0A830GN77_9EURY</name>
<proteinExistence type="predicted"/>
<reference evidence="1" key="2">
    <citation type="submission" date="2020-09" db="EMBL/GenBank/DDBJ databases">
        <authorList>
            <person name="Sun Q."/>
            <person name="Ohkuma M."/>
        </authorList>
    </citation>
    <scope>NUCLEOTIDE SEQUENCE</scope>
    <source>
        <strain evidence="1">JCM 17820</strain>
    </source>
</reference>